<feature type="domain" description="Protein kinase" evidence="2">
    <location>
        <begin position="1"/>
        <end position="200"/>
    </location>
</feature>
<dbReference type="AlphaFoldDB" id="A0AA88GQE5"/>
<evidence type="ECO:0000256" key="1">
    <source>
        <dbReference type="ARBA" id="ARBA00038101"/>
    </source>
</evidence>
<sequence length="526" mass="59416">MLGIEMELMLGSIDDIIIEKGIQLPESMVLEILFQLCTALQFIEKANIVHRDIKLPNILVRKFNLDTQEIIVVLGDFGLARNLSSIKYTTLIGSRNYWSPELEQYRVAKDEADESPPFSFASDMFALGVTVYQLMTLDTTVSLSTLVSTHSNSSNFIQQFTKDRSKEKYSDFLMNLVACMLKYSPEERITSSDILQQISLNTDITDNVVIHEKVRALKAPGDSYNLKTVMEYLEGLHYNSIEIEWAQKTANQGNVVAQFLLGQFYYYGHDVSQDYTIAFEWTQKSANEGFTVAQWYLGLLYEDGCGVSQDYSKAIEWIEKSAIQGNAEAQLLLGESYFLGKGVTQDYCKAFKWVHRSANQGCALAMCNLGVLYEHGYGVTQNYSKAIEWFQKSAMQGQVEAQAKLGVMYFTGTSVSQDYSKAFEWFEKAANQGMMDAQFMLGVLYCYGEGTSQDYSKAFEWIEKSAIQGKAEAQAVLGEMYEGGKGVPLNFSKAIEYYRQSVQQGFFKALNPLIELTTRLNITQLQ</sequence>
<dbReference type="PROSITE" id="PS00108">
    <property type="entry name" value="PROTEIN_KINASE_ST"/>
    <property type="match status" value="1"/>
</dbReference>
<dbReference type="SUPFAM" id="SSF56112">
    <property type="entry name" value="Protein kinase-like (PK-like)"/>
    <property type="match status" value="1"/>
</dbReference>
<dbReference type="InterPro" id="IPR011009">
    <property type="entry name" value="Kinase-like_dom_sf"/>
</dbReference>
<dbReference type="EMBL" id="PYSW02000015">
    <property type="protein sequence ID" value="KAG2386476.1"/>
    <property type="molecule type" value="Genomic_DNA"/>
</dbReference>
<dbReference type="PROSITE" id="PS50011">
    <property type="entry name" value="PROTEIN_KINASE_DOM"/>
    <property type="match status" value="1"/>
</dbReference>
<dbReference type="Pfam" id="PF00069">
    <property type="entry name" value="Pkinase"/>
    <property type="match status" value="1"/>
</dbReference>
<dbReference type="GO" id="GO:0005524">
    <property type="term" value="F:ATP binding"/>
    <property type="evidence" value="ECO:0007669"/>
    <property type="project" value="InterPro"/>
</dbReference>
<evidence type="ECO:0000313" key="4">
    <source>
        <dbReference type="Proteomes" id="UP000816034"/>
    </source>
</evidence>
<dbReference type="RefSeq" id="XP_044550468.1">
    <property type="nucleotide sequence ID" value="XM_044691615.1"/>
</dbReference>
<dbReference type="InterPro" id="IPR050767">
    <property type="entry name" value="Sel1_AlgK"/>
</dbReference>
<evidence type="ECO:0000259" key="2">
    <source>
        <dbReference type="PROSITE" id="PS50011"/>
    </source>
</evidence>
<proteinExistence type="inferred from homology"/>
<dbReference type="Gene3D" id="1.25.40.10">
    <property type="entry name" value="Tetratricopeptide repeat domain"/>
    <property type="match status" value="2"/>
</dbReference>
<dbReference type="InterPro" id="IPR008271">
    <property type="entry name" value="Ser/Thr_kinase_AS"/>
</dbReference>
<dbReference type="Gene3D" id="1.10.510.10">
    <property type="entry name" value="Transferase(Phosphotransferase) domain 1"/>
    <property type="match status" value="1"/>
</dbReference>
<dbReference type="GeneID" id="68094676"/>
<dbReference type="InterPro" id="IPR011990">
    <property type="entry name" value="TPR-like_helical_dom_sf"/>
</dbReference>
<name>A0AA88GQE5_NAELO</name>
<dbReference type="PANTHER" id="PTHR11102:SF160">
    <property type="entry name" value="ERAD-ASSOCIATED E3 UBIQUITIN-PROTEIN LIGASE COMPONENT HRD3"/>
    <property type="match status" value="1"/>
</dbReference>
<dbReference type="Proteomes" id="UP000816034">
    <property type="component" value="Unassembled WGS sequence"/>
</dbReference>
<comment type="caution">
    <text evidence="3">The sequence shown here is derived from an EMBL/GenBank/DDBJ whole genome shotgun (WGS) entry which is preliminary data.</text>
</comment>
<comment type="similarity">
    <text evidence="1">Belongs to the sel-1 family.</text>
</comment>
<dbReference type="PANTHER" id="PTHR11102">
    <property type="entry name" value="SEL-1-LIKE PROTEIN"/>
    <property type="match status" value="1"/>
</dbReference>
<dbReference type="InterPro" id="IPR006597">
    <property type="entry name" value="Sel1-like"/>
</dbReference>
<reference evidence="3 4" key="1">
    <citation type="journal article" date="2018" name="BMC Genomics">
        <title>The genome of Naegleria lovaniensis, the basis for a comparative approach to unravel pathogenicity factors of the human pathogenic amoeba N. fowleri.</title>
        <authorList>
            <person name="Liechti N."/>
            <person name="Schurch N."/>
            <person name="Bruggmann R."/>
            <person name="Wittwer M."/>
        </authorList>
    </citation>
    <scope>NUCLEOTIDE SEQUENCE [LARGE SCALE GENOMIC DNA]</scope>
    <source>
        <strain evidence="3 4">ATCC 30569</strain>
    </source>
</reference>
<dbReference type="Pfam" id="PF08238">
    <property type="entry name" value="Sel1"/>
    <property type="match status" value="7"/>
</dbReference>
<dbReference type="GO" id="GO:0004672">
    <property type="term" value="F:protein kinase activity"/>
    <property type="evidence" value="ECO:0007669"/>
    <property type="project" value="InterPro"/>
</dbReference>
<protein>
    <recommendedName>
        <fullName evidence="2">Protein kinase domain-containing protein</fullName>
    </recommendedName>
</protein>
<dbReference type="InterPro" id="IPR000719">
    <property type="entry name" value="Prot_kinase_dom"/>
</dbReference>
<accession>A0AA88GQE5</accession>
<dbReference type="SMART" id="SM00671">
    <property type="entry name" value="SEL1"/>
    <property type="match status" value="7"/>
</dbReference>
<dbReference type="SMART" id="SM00220">
    <property type="entry name" value="S_TKc"/>
    <property type="match status" value="1"/>
</dbReference>
<keyword evidence="4" id="KW-1185">Reference proteome</keyword>
<dbReference type="SUPFAM" id="SSF81901">
    <property type="entry name" value="HCP-like"/>
    <property type="match status" value="2"/>
</dbReference>
<evidence type="ECO:0000313" key="3">
    <source>
        <dbReference type="EMBL" id="KAG2386476.1"/>
    </source>
</evidence>
<gene>
    <name evidence="3" type="ORF">C9374_002220</name>
</gene>
<organism evidence="3 4">
    <name type="scientific">Naegleria lovaniensis</name>
    <name type="common">Amoeba</name>
    <dbReference type="NCBI Taxonomy" id="51637"/>
    <lineage>
        <taxon>Eukaryota</taxon>
        <taxon>Discoba</taxon>
        <taxon>Heterolobosea</taxon>
        <taxon>Tetramitia</taxon>
        <taxon>Eutetramitia</taxon>
        <taxon>Vahlkampfiidae</taxon>
        <taxon>Naegleria</taxon>
    </lineage>
</organism>